<evidence type="ECO:0000256" key="1">
    <source>
        <dbReference type="SAM" id="MobiDB-lite"/>
    </source>
</evidence>
<evidence type="ECO:0008006" key="4">
    <source>
        <dbReference type="Google" id="ProtNLM"/>
    </source>
</evidence>
<dbReference type="EMBL" id="JAEHOE010000009">
    <property type="protein sequence ID" value="KAG2498585.1"/>
    <property type="molecule type" value="Genomic_DNA"/>
</dbReference>
<reference evidence="2" key="1">
    <citation type="journal article" date="2020" name="bioRxiv">
        <title>Comparative genomics of Chlamydomonas.</title>
        <authorList>
            <person name="Craig R.J."/>
            <person name="Hasan A.R."/>
            <person name="Ness R.W."/>
            <person name="Keightley P.D."/>
        </authorList>
    </citation>
    <scope>NUCLEOTIDE SEQUENCE</scope>
    <source>
        <strain evidence="2">CCAP 11/70</strain>
    </source>
</reference>
<accession>A0A835Y951</accession>
<comment type="caution">
    <text evidence="2">The sequence shown here is derived from an EMBL/GenBank/DDBJ whole genome shotgun (WGS) entry which is preliminary data.</text>
</comment>
<keyword evidence="3" id="KW-1185">Reference proteome</keyword>
<evidence type="ECO:0000313" key="2">
    <source>
        <dbReference type="EMBL" id="KAG2498585.1"/>
    </source>
</evidence>
<proteinExistence type="predicted"/>
<feature type="region of interest" description="Disordered" evidence="1">
    <location>
        <begin position="28"/>
        <end position="55"/>
    </location>
</feature>
<name>A0A835Y951_9CHLO</name>
<dbReference type="AlphaFoldDB" id="A0A835Y951"/>
<dbReference type="OrthoDB" id="522049at2759"/>
<protein>
    <recommendedName>
        <fullName evidence="4">Flagellar associated protein</fullName>
    </recommendedName>
</protein>
<feature type="region of interest" description="Disordered" evidence="1">
    <location>
        <begin position="172"/>
        <end position="202"/>
    </location>
</feature>
<feature type="compositionally biased region" description="Polar residues" evidence="1">
    <location>
        <begin position="177"/>
        <end position="194"/>
    </location>
</feature>
<gene>
    <name evidence="2" type="ORF">HYH03_003336</name>
</gene>
<sequence>MSGNVTDYKGGVLISNWVEDHAKATSAPGTHILTHRGPRPAPPPISTQRLSYTPAGKTGEDLLEAAERHDRPLGIKGELLTRHGRFDAPPVQCLGTTYQLTHGRADGTDRKVQAYLWHGRKQNDSFVPHSTFGPNTMQLTARKQAEWASRAASADPYETTQRASTLPAALRTAESPMRTQSLRLTGDSGLTLQPANRPKGEISTECDKNYRRIGLRVRYRS</sequence>
<evidence type="ECO:0000313" key="3">
    <source>
        <dbReference type="Proteomes" id="UP000612055"/>
    </source>
</evidence>
<organism evidence="2 3">
    <name type="scientific">Edaphochlamys debaryana</name>
    <dbReference type="NCBI Taxonomy" id="47281"/>
    <lineage>
        <taxon>Eukaryota</taxon>
        <taxon>Viridiplantae</taxon>
        <taxon>Chlorophyta</taxon>
        <taxon>core chlorophytes</taxon>
        <taxon>Chlorophyceae</taxon>
        <taxon>CS clade</taxon>
        <taxon>Chlamydomonadales</taxon>
        <taxon>Chlamydomonadales incertae sedis</taxon>
        <taxon>Edaphochlamys</taxon>
    </lineage>
</organism>
<dbReference type="Proteomes" id="UP000612055">
    <property type="component" value="Unassembled WGS sequence"/>
</dbReference>